<dbReference type="PANTHER" id="PTHR48267:SF1">
    <property type="entry name" value="BILIRUBIN OXIDASE"/>
    <property type="match status" value="1"/>
</dbReference>
<evidence type="ECO:0000256" key="3">
    <source>
        <dbReference type="SAM" id="MobiDB-lite"/>
    </source>
</evidence>
<dbReference type="OrthoDB" id="262547at2759"/>
<protein>
    <submittedName>
        <fullName evidence="8">Bilirubin oxidase</fullName>
    </submittedName>
</protein>
<feature type="region of interest" description="Disordered" evidence="3">
    <location>
        <begin position="603"/>
        <end position="658"/>
    </location>
</feature>
<dbReference type="Pfam" id="PF00394">
    <property type="entry name" value="Cu-oxidase"/>
    <property type="match status" value="1"/>
</dbReference>
<dbReference type="InterPro" id="IPR011706">
    <property type="entry name" value="Cu-oxidase_C"/>
</dbReference>
<dbReference type="GO" id="GO:0016491">
    <property type="term" value="F:oxidoreductase activity"/>
    <property type="evidence" value="ECO:0007669"/>
    <property type="project" value="InterPro"/>
</dbReference>
<sequence>MISLTLRQSLAVVLALVSDTLAKDWESPEYKWLYEFPLPIPPPKKERFPDQPITNPVTGKKIRYYEIEIKEFTQQVYPNLGPAKLVGYDGISPGPTFLMERGEEAVVRFTNHAKMASSIHLHGSYSRTPWDGWAEDTTAAGEYKDYYYPNSQSARTLWYHDHAIDHTAENAYFGQAGAYLLHDPAEDGLGLPAGYGIYDIPLILSAKQYNKDGTLYSPANEETSLYGDVIHVNGQPWPYLKVEPRKYRFRLLDAAISRTFLLYLEDLQQNRIKFDVVSSDAGLLTGPQNVQELYISMAERYEIVVDFSNYKGQNVTLRNTRGFAPDTDYLHTDKVMRFVVGGDSVSDKSDVPSALRAVPFPKHKTGVDQHFLFHRQGSNWRINGVIFSDANNRVLAKPKRGTIEVWELENGSGGGWSHPVHIHLVDFRVIKRVNGRGGVVFPYESQGLKDVVWVGPGETVTVEAHYAPWPGVYMFHCHNLIHEDHEMMAAFNVSVLTDLGYEETQFADPMEGEWRAKKEDPAAYSYDAIKSRIEFMAKFQPYDRLDEVEKKLDAYWATRTISPSAATAISVPSTLVVVSTIPSSLAAGATVKIASAVTSASSTVPAQATITSKPGDDQRKEEDKKKTSTTTTSSKKKRALRFRGVNMEIPRRTAAPQA</sequence>
<dbReference type="CDD" id="cd13866">
    <property type="entry name" value="CuRO_2_BOD"/>
    <property type="match status" value="1"/>
</dbReference>
<organism evidence="8 9">
    <name type="scientific">Colletotrichum shisoi</name>
    <dbReference type="NCBI Taxonomy" id="2078593"/>
    <lineage>
        <taxon>Eukaryota</taxon>
        <taxon>Fungi</taxon>
        <taxon>Dikarya</taxon>
        <taxon>Ascomycota</taxon>
        <taxon>Pezizomycotina</taxon>
        <taxon>Sordariomycetes</taxon>
        <taxon>Hypocreomycetidae</taxon>
        <taxon>Glomerellales</taxon>
        <taxon>Glomerellaceae</taxon>
        <taxon>Colletotrichum</taxon>
        <taxon>Colletotrichum destructivum species complex</taxon>
    </lineage>
</organism>
<dbReference type="GO" id="GO:0005507">
    <property type="term" value="F:copper ion binding"/>
    <property type="evidence" value="ECO:0007669"/>
    <property type="project" value="InterPro"/>
</dbReference>
<dbReference type="InterPro" id="IPR011707">
    <property type="entry name" value="Cu-oxidase-like_N"/>
</dbReference>
<comment type="similarity">
    <text evidence="1">Belongs to the multicopper oxidase family.</text>
</comment>
<dbReference type="Gene3D" id="2.60.40.420">
    <property type="entry name" value="Cupredoxins - blue copper proteins"/>
    <property type="match status" value="3"/>
</dbReference>
<dbReference type="InterPro" id="IPR045087">
    <property type="entry name" value="Cu-oxidase_fam"/>
</dbReference>
<dbReference type="Pfam" id="PF07731">
    <property type="entry name" value="Cu-oxidase_2"/>
    <property type="match status" value="1"/>
</dbReference>
<dbReference type="PANTHER" id="PTHR48267">
    <property type="entry name" value="CUPREDOXIN SUPERFAMILY PROTEIN"/>
    <property type="match status" value="1"/>
</dbReference>
<evidence type="ECO:0000259" key="7">
    <source>
        <dbReference type="Pfam" id="PF07732"/>
    </source>
</evidence>
<keyword evidence="4" id="KW-0732">Signal</keyword>
<name>A0A5Q4BKK1_9PEZI</name>
<evidence type="ECO:0000259" key="6">
    <source>
        <dbReference type="Pfam" id="PF07731"/>
    </source>
</evidence>
<evidence type="ECO:0000256" key="2">
    <source>
        <dbReference type="ARBA" id="ARBA00023008"/>
    </source>
</evidence>
<dbReference type="CDD" id="cd13889">
    <property type="entry name" value="CuRO_3_BOD"/>
    <property type="match status" value="1"/>
</dbReference>
<feature type="domain" description="Plastocyanin-like" evidence="6">
    <location>
        <begin position="373"/>
        <end position="494"/>
    </location>
</feature>
<dbReference type="EMBL" id="PUHP01000909">
    <property type="protein sequence ID" value="TQN67475.1"/>
    <property type="molecule type" value="Genomic_DNA"/>
</dbReference>
<feature type="domain" description="Plastocyanin-like" evidence="7">
    <location>
        <begin position="75"/>
        <end position="185"/>
    </location>
</feature>
<feature type="domain" description="Plastocyanin-like" evidence="5">
    <location>
        <begin position="228"/>
        <end position="315"/>
    </location>
</feature>
<evidence type="ECO:0000313" key="8">
    <source>
        <dbReference type="EMBL" id="TQN67475.1"/>
    </source>
</evidence>
<evidence type="ECO:0000313" key="9">
    <source>
        <dbReference type="Proteomes" id="UP000326340"/>
    </source>
</evidence>
<feature type="chain" id="PRO_5024823713" evidence="4">
    <location>
        <begin position="23"/>
        <end position="658"/>
    </location>
</feature>
<dbReference type="SUPFAM" id="SSF49503">
    <property type="entry name" value="Cupredoxins"/>
    <property type="match status" value="3"/>
</dbReference>
<evidence type="ECO:0000256" key="4">
    <source>
        <dbReference type="SAM" id="SignalP"/>
    </source>
</evidence>
<reference evidence="8 9" key="1">
    <citation type="journal article" date="2019" name="Sci. Rep.">
        <title>Colletotrichum shisoi sp. nov., an anthracnose pathogen of Perilla frutescens in Japan: molecular phylogenetic, morphological and genomic evidence.</title>
        <authorList>
            <person name="Gan P."/>
            <person name="Tsushima A."/>
            <person name="Hiroyama R."/>
            <person name="Narusaka M."/>
            <person name="Takano Y."/>
            <person name="Narusaka Y."/>
            <person name="Kawaradani M."/>
            <person name="Damm U."/>
            <person name="Shirasu K."/>
        </authorList>
    </citation>
    <scope>NUCLEOTIDE SEQUENCE [LARGE SCALE GENOMIC DNA]</scope>
    <source>
        <strain evidence="8 9">PG-2018a</strain>
    </source>
</reference>
<dbReference type="InterPro" id="IPR001117">
    <property type="entry name" value="Cu-oxidase_2nd"/>
</dbReference>
<keyword evidence="2" id="KW-0186">Copper</keyword>
<accession>A0A5Q4BKK1</accession>
<feature type="compositionally biased region" description="Basic and acidic residues" evidence="3">
    <location>
        <begin position="614"/>
        <end position="626"/>
    </location>
</feature>
<evidence type="ECO:0000259" key="5">
    <source>
        <dbReference type="Pfam" id="PF00394"/>
    </source>
</evidence>
<proteinExistence type="inferred from homology"/>
<gene>
    <name evidence="8" type="primary">BLRO-1</name>
    <name evidence="8" type="ORF">CSHISOI_07994</name>
</gene>
<dbReference type="InterPro" id="IPR008972">
    <property type="entry name" value="Cupredoxin"/>
</dbReference>
<dbReference type="Pfam" id="PF07732">
    <property type="entry name" value="Cu-oxidase_3"/>
    <property type="match status" value="1"/>
</dbReference>
<dbReference type="AlphaFoldDB" id="A0A5Q4BKK1"/>
<feature type="signal peptide" evidence="4">
    <location>
        <begin position="1"/>
        <end position="22"/>
    </location>
</feature>
<keyword evidence="9" id="KW-1185">Reference proteome</keyword>
<dbReference type="Proteomes" id="UP000326340">
    <property type="component" value="Unassembled WGS sequence"/>
</dbReference>
<evidence type="ECO:0000256" key="1">
    <source>
        <dbReference type="ARBA" id="ARBA00010609"/>
    </source>
</evidence>
<comment type="caution">
    <text evidence="8">The sequence shown here is derived from an EMBL/GenBank/DDBJ whole genome shotgun (WGS) entry which is preliminary data.</text>
</comment>